<name>A0ABV1KUY1_9BACL</name>
<dbReference type="InterPro" id="IPR041633">
    <property type="entry name" value="Polbeta"/>
</dbReference>
<sequence>MKEHHQAAINNLISYLRDKEEFLAIILAGSIAKGTAKDSSDIDVYLVVKDEEFVIRLKENNLFFFNDEICGYSGGYIDGKIINIDFLKQAVNRGSEPTRASFIGSTVVFSRISGFEEIIAQIPIYPEKNRTKNLTDFYAQVLLYGKYFAIQALEQGNNYLLNHSISNLVLFASRMILAHNRILFPCHKSLMKFVEKAADKPANYIQMANEMMINPTKEKVLEFVEVISSFQEWGLTFGQAVSIFVENNEWNWINQDPPLQDR</sequence>
<protein>
    <submittedName>
        <fullName evidence="2">Nucleotidyltransferase domain-containing protein</fullName>
    </submittedName>
</protein>
<accession>A0ABV1KUY1</accession>
<dbReference type="RefSeq" id="WP_232184423.1">
    <property type="nucleotide sequence ID" value="NZ_JAIOAP010000002.1"/>
</dbReference>
<evidence type="ECO:0000259" key="1">
    <source>
        <dbReference type="Pfam" id="PF18765"/>
    </source>
</evidence>
<dbReference type="InterPro" id="IPR043519">
    <property type="entry name" value="NT_sf"/>
</dbReference>
<comment type="caution">
    <text evidence="2">The sequence shown here is derived from an EMBL/GenBank/DDBJ whole genome shotgun (WGS) entry which is preliminary data.</text>
</comment>
<proteinExistence type="predicted"/>
<dbReference type="Proteomes" id="UP001493487">
    <property type="component" value="Unassembled WGS sequence"/>
</dbReference>
<dbReference type="Gene3D" id="3.30.460.10">
    <property type="entry name" value="Beta Polymerase, domain 2"/>
    <property type="match status" value="1"/>
</dbReference>
<feature type="domain" description="Polymerase beta nucleotidyltransferase" evidence="1">
    <location>
        <begin position="10"/>
        <end position="65"/>
    </location>
</feature>
<evidence type="ECO:0000313" key="2">
    <source>
        <dbReference type="EMBL" id="MEQ4483277.1"/>
    </source>
</evidence>
<reference evidence="2 3" key="1">
    <citation type="journal article" date="2023" name="Genome Announc.">
        <title>Pan-Genome Analyses of the Genus Cohnella and Proposal of the Novel Species Cohnella silvisoli sp. nov., Isolated from Forest Soil.</title>
        <authorList>
            <person name="Wang C."/>
            <person name="Mao L."/>
            <person name="Bao G."/>
            <person name="Zhu H."/>
        </authorList>
    </citation>
    <scope>NUCLEOTIDE SEQUENCE [LARGE SCALE GENOMIC DNA]</scope>
    <source>
        <strain evidence="2 3">NL03-T5-1</strain>
    </source>
</reference>
<dbReference type="CDD" id="cd05403">
    <property type="entry name" value="NT_KNTase_like"/>
    <property type="match status" value="1"/>
</dbReference>
<dbReference type="SUPFAM" id="SSF81301">
    <property type="entry name" value="Nucleotidyltransferase"/>
    <property type="match status" value="1"/>
</dbReference>
<gene>
    <name evidence="2" type="ORF">QJS35_12840</name>
</gene>
<dbReference type="EMBL" id="JASKHM010000006">
    <property type="protein sequence ID" value="MEQ4483277.1"/>
    <property type="molecule type" value="Genomic_DNA"/>
</dbReference>
<evidence type="ECO:0000313" key="3">
    <source>
        <dbReference type="Proteomes" id="UP001493487"/>
    </source>
</evidence>
<keyword evidence="3" id="KW-1185">Reference proteome</keyword>
<organism evidence="2 3">
    <name type="scientific">Cohnella silvisoli</name>
    <dbReference type="NCBI Taxonomy" id="2873699"/>
    <lineage>
        <taxon>Bacteria</taxon>
        <taxon>Bacillati</taxon>
        <taxon>Bacillota</taxon>
        <taxon>Bacilli</taxon>
        <taxon>Bacillales</taxon>
        <taxon>Paenibacillaceae</taxon>
        <taxon>Cohnella</taxon>
    </lineage>
</organism>
<dbReference type="Pfam" id="PF18765">
    <property type="entry name" value="Polbeta"/>
    <property type="match status" value="1"/>
</dbReference>